<dbReference type="InterPro" id="IPR036890">
    <property type="entry name" value="HATPase_C_sf"/>
</dbReference>
<proteinExistence type="predicted"/>
<dbReference type="AlphaFoldDB" id="A0A6J4V854"/>
<dbReference type="SUPFAM" id="SSF55874">
    <property type="entry name" value="ATPase domain of HSP90 chaperone/DNA topoisomerase II/histidine kinase"/>
    <property type="match status" value="1"/>
</dbReference>
<dbReference type="Gene3D" id="1.20.5.1930">
    <property type="match status" value="1"/>
</dbReference>
<dbReference type="Pfam" id="PF01590">
    <property type="entry name" value="GAF"/>
    <property type="match status" value="1"/>
</dbReference>
<dbReference type="SMART" id="SM00387">
    <property type="entry name" value="HATPase_c"/>
    <property type="match status" value="1"/>
</dbReference>
<dbReference type="Gene3D" id="3.30.450.40">
    <property type="match status" value="1"/>
</dbReference>
<evidence type="ECO:0000313" key="6">
    <source>
        <dbReference type="EMBL" id="CAA9569175.1"/>
    </source>
</evidence>
<gene>
    <name evidence="6" type="ORF">AVDCRST_MAG87-2240</name>
</gene>
<dbReference type="GO" id="GO:0000155">
    <property type="term" value="F:phosphorelay sensor kinase activity"/>
    <property type="evidence" value="ECO:0007669"/>
    <property type="project" value="InterPro"/>
</dbReference>
<dbReference type="CDD" id="cd16917">
    <property type="entry name" value="HATPase_UhpB-NarQ-NarX-like"/>
    <property type="match status" value="1"/>
</dbReference>
<keyword evidence="3" id="KW-0902">Two-component regulatory system</keyword>
<evidence type="ECO:0000256" key="3">
    <source>
        <dbReference type="ARBA" id="ARBA00023012"/>
    </source>
</evidence>
<feature type="transmembrane region" description="Helical" evidence="4">
    <location>
        <begin position="68"/>
        <end position="90"/>
    </location>
</feature>
<sequence length="690" mass="74995">MRFLAVPRERLPYLATWLLVLGLVIGVNAVAFPPSYDAAVNLKDIPVADRDDLRRALDALHLNPTHLAWYWIVIGVITNIIYVAMGFLLVKRGQPAGFSTCLAIVMLATATAIYASGIPETNPGRPVLRALILALTIIAVSGLLILPLVFPDGRFVPRWTGVVALYLAVSFVLLWDMTGFMDSVVFEVATTFLLVSILVGAPIYRYRRVSTPEQRRQTRWAVLGFVIGLPAFFAGDAMMRNIDSSPTGIAFLFGFMILVQIGFHAPFLTIGASILFHRLFDIDVILSRTLTWLAMTGVVIGTYIGIVVGIGRRLDTERNLILSLLATGLVAVAFQPLRARVQRTVDRFAFGERDDPYAVLSRLGHRIEDTLGAADLLPQIVRTTAEALRLPYAAIFLDRAGGPELVAVTGTASRSTLRLPLTYQGQPLGALEVAQRSPGDAFSAADRRLLEDLARQIGIAAHTVTLADELQRSREAIITSREEERRRLRRDLHDGLGAQLAALAMQTGTIRSRLHRDPGAAERDLIELRDELKTAIDDVRRLVHGLRPPALDELGLAGAVRARLDRIGGHSNSDEPGLQVRLEVQEPLPVLPAAVEVAALRIVDEAIANAVRHARARAVTVSMEIVFGSLAITVEDDGAGFDVSHVEPGIGLQSMRDRARELGGTWAITTGDGRTGTVVHAALPIAGEPS</sequence>
<dbReference type="Pfam" id="PF07730">
    <property type="entry name" value="HisKA_3"/>
    <property type="match status" value="1"/>
</dbReference>
<accession>A0A6J4V854</accession>
<keyword evidence="1" id="KW-0808">Transferase</keyword>
<feature type="transmembrane region" description="Helical" evidence="4">
    <location>
        <begin position="251"/>
        <end position="277"/>
    </location>
</feature>
<keyword evidence="4" id="KW-0472">Membrane</keyword>
<feature type="transmembrane region" description="Helical" evidence="4">
    <location>
        <begin position="159"/>
        <end position="178"/>
    </location>
</feature>
<keyword evidence="6" id="KW-0067">ATP-binding</keyword>
<feature type="transmembrane region" description="Helical" evidence="4">
    <location>
        <begin position="218"/>
        <end position="239"/>
    </location>
</feature>
<dbReference type="SMART" id="SM00065">
    <property type="entry name" value="GAF"/>
    <property type="match status" value="1"/>
</dbReference>
<dbReference type="EMBL" id="CADCWJ010000504">
    <property type="protein sequence ID" value="CAA9569175.1"/>
    <property type="molecule type" value="Genomic_DNA"/>
</dbReference>
<keyword evidence="4" id="KW-1133">Transmembrane helix</keyword>
<dbReference type="GO" id="GO:0016020">
    <property type="term" value="C:membrane"/>
    <property type="evidence" value="ECO:0007669"/>
    <property type="project" value="InterPro"/>
</dbReference>
<dbReference type="InterPro" id="IPR003594">
    <property type="entry name" value="HATPase_dom"/>
</dbReference>
<dbReference type="InterPro" id="IPR003018">
    <property type="entry name" value="GAF"/>
</dbReference>
<keyword evidence="2" id="KW-0418">Kinase</keyword>
<feature type="transmembrane region" description="Helical" evidence="4">
    <location>
        <begin position="184"/>
        <end position="206"/>
    </location>
</feature>
<reference evidence="6" key="1">
    <citation type="submission" date="2020-02" db="EMBL/GenBank/DDBJ databases">
        <authorList>
            <person name="Meier V. D."/>
        </authorList>
    </citation>
    <scope>NUCLEOTIDE SEQUENCE</scope>
    <source>
        <strain evidence="6">AVDCRST_MAG87</strain>
    </source>
</reference>
<dbReference type="GO" id="GO:0046983">
    <property type="term" value="F:protein dimerization activity"/>
    <property type="evidence" value="ECO:0007669"/>
    <property type="project" value="InterPro"/>
</dbReference>
<feature type="domain" description="Histidine kinase" evidence="5">
    <location>
        <begin position="491"/>
        <end position="687"/>
    </location>
</feature>
<evidence type="ECO:0000256" key="4">
    <source>
        <dbReference type="SAM" id="Phobius"/>
    </source>
</evidence>
<dbReference type="Gene3D" id="3.30.565.10">
    <property type="entry name" value="Histidine kinase-like ATPase, C-terminal domain"/>
    <property type="match status" value="1"/>
</dbReference>
<evidence type="ECO:0000256" key="2">
    <source>
        <dbReference type="ARBA" id="ARBA00022777"/>
    </source>
</evidence>
<dbReference type="InterPro" id="IPR050482">
    <property type="entry name" value="Sensor_HK_TwoCompSys"/>
</dbReference>
<name>A0A6J4V854_9BACT</name>
<protein>
    <submittedName>
        <fullName evidence="6">ATP-binding region, ATPase-like</fullName>
    </submittedName>
</protein>
<dbReference type="InterPro" id="IPR005467">
    <property type="entry name" value="His_kinase_dom"/>
</dbReference>
<organism evidence="6">
    <name type="scientific">uncultured Thermomicrobiales bacterium</name>
    <dbReference type="NCBI Taxonomy" id="1645740"/>
    <lineage>
        <taxon>Bacteria</taxon>
        <taxon>Pseudomonadati</taxon>
        <taxon>Thermomicrobiota</taxon>
        <taxon>Thermomicrobia</taxon>
        <taxon>Thermomicrobiales</taxon>
        <taxon>environmental samples</taxon>
    </lineage>
</organism>
<feature type="transmembrane region" description="Helical" evidence="4">
    <location>
        <begin position="127"/>
        <end position="150"/>
    </location>
</feature>
<dbReference type="SUPFAM" id="SSF55781">
    <property type="entry name" value="GAF domain-like"/>
    <property type="match status" value="1"/>
</dbReference>
<dbReference type="GO" id="GO:0005524">
    <property type="term" value="F:ATP binding"/>
    <property type="evidence" value="ECO:0007669"/>
    <property type="project" value="UniProtKB-KW"/>
</dbReference>
<evidence type="ECO:0000256" key="1">
    <source>
        <dbReference type="ARBA" id="ARBA00022679"/>
    </source>
</evidence>
<feature type="transmembrane region" description="Helical" evidence="4">
    <location>
        <begin position="289"/>
        <end position="308"/>
    </location>
</feature>
<feature type="transmembrane region" description="Helical" evidence="4">
    <location>
        <begin position="97"/>
        <end position="115"/>
    </location>
</feature>
<dbReference type="Pfam" id="PF02518">
    <property type="entry name" value="HATPase_c"/>
    <property type="match status" value="1"/>
</dbReference>
<dbReference type="PANTHER" id="PTHR24421">
    <property type="entry name" value="NITRATE/NITRITE SENSOR PROTEIN NARX-RELATED"/>
    <property type="match status" value="1"/>
</dbReference>
<dbReference type="PROSITE" id="PS50109">
    <property type="entry name" value="HIS_KIN"/>
    <property type="match status" value="1"/>
</dbReference>
<keyword evidence="4" id="KW-0812">Transmembrane</keyword>
<evidence type="ECO:0000259" key="5">
    <source>
        <dbReference type="PROSITE" id="PS50109"/>
    </source>
</evidence>
<dbReference type="InterPro" id="IPR011712">
    <property type="entry name" value="Sig_transdc_His_kin_sub3_dim/P"/>
</dbReference>
<dbReference type="InterPro" id="IPR029016">
    <property type="entry name" value="GAF-like_dom_sf"/>
</dbReference>
<keyword evidence="6" id="KW-0547">Nucleotide-binding</keyword>